<evidence type="ECO:0000256" key="1">
    <source>
        <dbReference type="SAM" id="Coils"/>
    </source>
</evidence>
<name>A0A6M3K1R5_9ZZZZ</name>
<dbReference type="AlphaFoldDB" id="A0A6M3K1R5"/>
<sequence length="183" mass="20720">MSKKEETKPRRLVNLRINEVSLVDAPANKRSFLLFKRDGEGGTVDLEEVKKQLELAVAEKAALVKELETVKADLAKKVEELEKVKAPEIKKKADLTEDELTKDLTEYLEVFKVGKTISEKNLKLIKDAVSALQTIIDKMGEMTEKDALTKQYETLPEDKKKEVASMLEDMNKKLDEKLASSKK</sequence>
<keyword evidence="1" id="KW-0175">Coiled coil</keyword>
<reference evidence="2" key="1">
    <citation type="submission" date="2020-03" db="EMBL/GenBank/DDBJ databases">
        <title>The deep terrestrial virosphere.</title>
        <authorList>
            <person name="Holmfeldt K."/>
            <person name="Nilsson E."/>
            <person name="Simone D."/>
            <person name="Lopez-Fernandez M."/>
            <person name="Wu X."/>
            <person name="de Brujin I."/>
            <person name="Lundin D."/>
            <person name="Andersson A."/>
            <person name="Bertilsson S."/>
            <person name="Dopson M."/>
        </authorList>
    </citation>
    <scope>NUCLEOTIDE SEQUENCE</scope>
    <source>
        <strain evidence="2">MM415A01579</strain>
    </source>
</reference>
<accession>A0A6M3K1R5</accession>
<gene>
    <name evidence="2" type="ORF">MM415A01579_0010</name>
</gene>
<evidence type="ECO:0000313" key="2">
    <source>
        <dbReference type="EMBL" id="QJA76119.1"/>
    </source>
</evidence>
<dbReference type="EMBL" id="MT142205">
    <property type="protein sequence ID" value="QJA76119.1"/>
    <property type="molecule type" value="Genomic_DNA"/>
</dbReference>
<protein>
    <submittedName>
        <fullName evidence="2">Uncharacterized protein</fullName>
    </submittedName>
</protein>
<proteinExistence type="predicted"/>
<organism evidence="2">
    <name type="scientific">viral metagenome</name>
    <dbReference type="NCBI Taxonomy" id="1070528"/>
    <lineage>
        <taxon>unclassified sequences</taxon>
        <taxon>metagenomes</taxon>
        <taxon>organismal metagenomes</taxon>
    </lineage>
</organism>
<feature type="coiled-coil region" evidence="1">
    <location>
        <begin position="46"/>
        <end position="84"/>
    </location>
</feature>